<name>A0ABP9LKL0_9RHOB</name>
<organism evidence="2 3">
    <name type="scientific">[Roseibacterium] beibuensis</name>
    <dbReference type="NCBI Taxonomy" id="1193142"/>
    <lineage>
        <taxon>Bacteria</taxon>
        <taxon>Pseudomonadati</taxon>
        <taxon>Pseudomonadota</taxon>
        <taxon>Alphaproteobacteria</taxon>
        <taxon>Rhodobacterales</taxon>
        <taxon>Roseobacteraceae</taxon>
        <taxon>Roseicyclus</taxon>
    </lineage>
</organism>
<comment type="caution">
    <text evidence="2">The sequence shown here is derived from an EMBL/GenBank/DDBJ whole genome shotgun (WGS) entry which is preliminary data.</text>
</comment>
<protein>
    <recommendedName>
        <fullName evidence="1">Asl1-like glycosyl hydrolase catalytic domain-containing protein</fullName>
    </recommendedName>
</protein>
<keyword evidence="3" id="KW-1185">Reference proteome</keyword>
<feature type="domain" description="Asl1-like glycosyl hydrolase catalytic" evidence="1">
    <location>
        <begin position="10"/>
        <end position="117"/>
    </location>
</feature>
<accession>A0ABP9LKL0</accession>
<reference evidence="3" key="1">
    <citation type="journal article" date="2019" name="Int. J. Syst. Evol. Microbiol.">
        <title>The Global Catalogue of Microorganisms (GCM) 10K type strain sequencing project: providing services to taxonomists for standard genome sequencing and annotation.</title>
        <authorList>
            <consortium name="The Broad Institute Genomics Platform"/>
            <consortium name="The Broad Institute Genome Sequencing Center for Infectious Disease"/>
            <person name="Wu L."/>
            <person name="Ma J."/>
        </authorList>
    </citation>
    <scope>NUCLEOTIDE SEQUENCE [LARGE SCALE GENOMIC DNA]</scope>
    <source>
        <strain evidence="3">JCM 18015</strain>
    </source>
</reference>
<dbReference type="Gene3D" id="3.20.20.80">
    <property type="entry name" value="Glycosidases"/>
    <property type="match status" value="1"/>
</dbReference>
<dbReference type="Pfam" id="PF11790">
    <property type="entry name" value="Glyco_hydro_cc"/>
    <property type="match status" value="1"/>
</dbReference>
<dbReference type="InterPro" id="IPR017853">
    <property type="entry name" value="GH"/>
</dbReference>
<proteinExistence type="predicted"/>
<dbReference type="SUPFAM" id="SSF51445">
    <property type="entry name" value="(Trans)glycosidases"/>
    <property type="match status" value="1"/>
</dbReference>
<sequence>MAEVERRGLRVDFMAVHYDSTKGSVDAFRNWLVQVYNTYRRPIWVTEFAHIDWSRPSRATYEANAAFAHGAIRMMETLPFVERHAWFAAIPYNRGGLMPEINLVDNATQPTSRGQAFANIVSGRVSADTASLVVDQYDRDARLRGSKPSLLAVSPFSRFGADIDNVSAGGPSERWVRGAALTRPARRAGSPAVAFCRSSDHSPFRR</sequence>
<dbReference type="Proteomes" id="UP001499910">
    <property type="component" value="Unassembled WGS sequence"/>
</dbReference>
<dbReference type="InterPro" id="IPR024655">
    <property type="entry name" value="Asl1_glyco_hydro_catalytic"/>
</dbReference>
<dbReference type="PANTHER" id="PTHR34154:SF3">
    <property type="entry name" value="ALKALI-SENSITIVE LINKAGE PROTEIN 1"/>
    <property type="match status" value="1"/>
</dbReference>
<dbReference type="InterPro" id="IPR053183">
    <property type="entry name" value="ASL1"/>
</dbReference>
<gene>
    <name evidence="2" type="ORF">GCM10023209_32390</name>
</gene>
<evidence type="ECO:0000259" key="1">
    <source>
        <dbReference type="Pfam" id="PF11790"/>
    </source>
</evidence>
<evidence type="ECO:0000313" key="3">
    <source>
        <dbReference type="Proteomes" id="UP001499910"/>
    </source>
</evidence>
<dbReference type="EMBL" id="BAABHW010000005">
    <property type="protein sequence ID" value="GAA5079729.1"/>
    <property type="molecule type" value="Genomic_DNA"/>
</dbReference>
<evidence type="ECO:0000313" key="2">
    <source>
        <dbReference type="EMBL" id="GAA5079729.1"/>
    </source>
</evidence>
<dbReference type="PANTHER" id="PTHR34154">
    <property type="entry name" value="ALKALI-SENSITIVE LINKAGE PROTEIN 1"/>
    <property type="match status" value="1"/>
</dbReference>